<dbReference type="GO" id="GO:0046961">
    <property type="term" value="F:proton-transporting ATPase activity, rotational mechanism"/>
    <property type="evidence" value="ECO:0007669"/>
    <property type="project" value="InterPro"/>
</dbReference>
<sequence>MSQSPLIDANIFEQVTPYAWANLGIGLTIGLSTLGAAWGIWLTGTSLVGAAIKVPRVRSKNLVSIVFCEAVGIYGIIMAIIFEQKLGLITGTALPNGVILPHIKDYFSGYALFGGGMSVGFSNLFCGICVGLVGSGCALADAAEPALFVKVLVISVFASALGLFGVIVGIVQTSSASLGAK</sequence>
<feature type="transmembrane region" description="Helical" evidence="9">
    <location>
        <begin position="147"/>
        <end position="171"/>
    </location>
</feature>
<evidence type="ECO:0000256" key="8">
    <source>
        <dbReference type="ARBA" id="ARBA00023136"/>
    </source>
</evidence>
<gene>
    <name evidence="11" type="ORF">AMSG_00609</name>
</gene>
<dbReference type="InterPro" id="IPR000245">
    <property type="entry name" value="ATPase_proteolipid_csu"/>
</dbReference>
<reference evidence="11 12" key="1">
    <citation type="submission" date="2010-05" db="EMBL/GenBank/DDBJ databases">
        <title>The Genome Sequence of Thecamonas trahens ATCC 50062.</title>
        <authorList>
            <consortium name="The Broad Institute Genome Sequencing Platform"/>
            <person name="Russ C."/>
            <person name="Cuomo C."/>
            <person name="Shea T."/>
            <person name="Young S.K."/>
            <person name="Zeng Q."/>
            <person name="Koehrsen M."/>
            <person name="Haas B."/>
            <person name="Borodovsky M."/>
            <person name="Guigo R."/>
            <person name="Alvarado L."/>
            <person name="Berlin A."/>
            <person name="Bochicchio J."/>
            <person name="Borenstein D."/>
            <person name="Chapman S."/>
            <person name="Chen Z."/>
            <person name="Freedman E."/>
            <person name="Gellesch M."/>
            <person name="Goldberg J."/>
            <person name="Griggs A."/>
            <person name="Gujja S."/>
            <person name="Heilman E."/>
            <person name="Heiman D."/>
            <person name="Hepburn T."/>
            <person name="Howarth C."/>
            <person name="Jen D."/>
            <person name="Larson L."/>
            <person name="Mehta T."/>
            <person name="Park D."/>
            <person name="Pearson M."/>
            <person name="Roberts A."/>
            <person name="Saif S."/>
            <person name="Shenoy N."/>
            <person name="Sisk P."/>
            <person name="Stolte C."/>
            <person name="Sykes S."/>
            <person name="Thomson T."/>
            <person name="Walk T."/>
            <person name="White J."/>
            <person name="Yandava C."/>
            <person name="Burger G."/>
            <person name="Gray M.W."/>
            <person name="Holland P.W.H."/>
            <person name="King N."/>
            <person name="Lang F.B.F."/>
            <person name="Roger A.J."/>
            <person name="Ruiz-Trillo I."/>
            <person name="Lander E."/>
            <person name="Nusbaum C."/>
        </authorList>
    </citation>
    <scope>NUCLEOTIDE SEQUENCE [LARGE SCALE GENOMIC DNA]</scope>
    <source>
        <strain evidence="11 12">ATCC 50062</strain>
    </source>
</reference>
<evidence type="ECO:0000256" key="3">
    <source>
        <dbReference type="ARBA" id="ARBA00022448"/>
    </source>
</evidence>
<feature type="transmembrane region" description="Helical" evidence="9">
    <location>
        <begin position="62"/>
        <end position="82"/>
    </location>
</feature>
<keyword evidence="4 9" id="KW-0812">Transmembrane</keyword>
<evidence type="ECO:0000256" key="9">
    <source>
        <dbReference type="RuleBase" id="RU363060"/>
    </source>
</evidence>
<dbReference type="OMA" id="TSPYMWG"/>
<protein>
    <submittedName>
        <fullName evidence="11">V-type and A-type ATPase superfamily H+-or Na+-translocating f-type</fullName>
    </submittedName>
</protein>
<dbReference type="RefSeq" id="XP_013762345.1">
    <property type="nucleotide sequence ID" value="XM_013906891.1"/>
</dbReference>
<dbReference type="OrthoDB" id="10264021at2759"/>
<keyword evidence="5" id="KW-0375">Hydrogen ion transport</keyword>
<dbReference type="GO" id="GO:0033179">
    <property type="term" value="C:proton-transporting V-type ATPase, V0 domain"/>
    <property type="evidence" value="ECO:0007669"/>
    <property type="project" value="InterPro"/>
</dbReference>
<proteinExistence type="inferred from homology"/>
<feature type="transmembrane region" description="Helical" evidence="9">
    <location>
        <begin position="20"/>
        <end position="41"/>
    </location>
</feature>
<dbReference type="GeneID" id="25560407"/>
<dbReference type="CDD" id="cd18177">
    <property type="entry name" value="ATP-synt_Vo_c_ATP6F_rpt1"/>
    <property type="match status" value="1"/>
</dbReference>
<evidence type="ECO:0000313" key="12">
    <source>
        <dbReference type="Proteomes" id="UP000054408"/>
    </source>
</evidence>
<keyword evidence="6 9" id="KW-1133">Transmembrane helix</keyword>
<accession>A0A0L0DDR5</accession>
<dbReference type="STRING" id="461836.A0A0L0DDR5"/>
<keyword evidence="7 9" id="KW-0406">Ion transport</keyword>
<dbReference type="FunFam" id="1.20.120.610:FF:000002">
    <property type="entry name" value="V-type proton ATPase proteolipid subunit"/>
    <property type="match status" value="1"/>
</dbReference>
<comment type="subcellular location">
    <subcellularLocation>
        <location evidence="1">Membrane</location>
        <topology evidence="1">Multi-pass membrane protein</topology>
    </subcellularLocation>
</comment>
<dbReference type="Gene3D" id="1.20.120.610">
    <property type="entry name" value="lithium bound rotor ring of v- atpase"/>
    <property type="match status" value="1"/>
</dbReference>
<evidence type="ECO:0000256" key="6">
    <source>
        <dbReference type="ARBA" id="ARBA00022989"/>
    </source>
</evidence>
<evidence type="ECO:0000256" key="4">
    <source>
        <dbReference type="ARBA" id="ARBA00022692"/>
    </source>
</evidence>
<evidence type="ECO:0000256" key="2">
    <source>
        <dbReference type="ARBA" id="ARBA00007296"/>
    </source>
</evidence>
<evidence type="ECO:0000256" key="5">
    <source>
        <dbReference type="ARBA" id="ARBA00022781"/>
    </source>
</evidence>
<dbReference type="InterPro" id="IPR002379">
    <property type="entry name" value="ATPase_proteolipid_c-like_dom"/>
</dbReference>
<dbReference type="CDD" id="cd18178">
    <property type="entry name" value="ATP-synt_Vo_c_ATP6F_rpt2"/>
    <property type="match status" value="1"/>
</dbReference>
<keyword evidence="8 9" id="KW-0472">Membrane</keyword>
<dbReference type="InterPro" id="IPR035921">
    <property type="entry name" value="F/V-ATP_Csub_sf"/>
</dbReference>
<dbReference type="SUPFAM" id="SSF81333">
    <property type="entry name" value="F1F0 ATP synthase subunit C"/>
    <property type="match status" value="2"/>
</dbReference>
<feature type="transmembrane region" description="Helical" evidence="9">
    <location>
        <begin position="110"/>
        <end position="135"/>
    </location>
</feature>
<dbReference type="AlphaFoldDB" id="A0A0L0DDR5"/>
<dbReference type="EMBL" id="GL349435">
    <property type="protein sequence ID" value="KNC50449.1"/>
    <property type="molecule type" value="Genomic_DNA"/>
</dbReference>
<organism evidence="11 12">
    <name type="scientific">Thecamonas trahens ATCC 50062</name>
    <dbReference type="NCBI Taxonomy" id="461836"/>
    <lineage>
        <taxon>Eukaryota</taxon>
        <taxon>Apusozoa</taxon>
        <taxon>Apusomonadida</taxon>
        <taxon>Apusomonadidae</taxon>
        <taxon>Thecamonas</taxon>
    </lineage>
</organism>
<dbReference type="Pfam" id="PF00137">
    <property type="entry name" value="ATP-synt_C"/>
    <property type="match status" value="2"/>
</dbReference>
<dbReference type="eggNOG" id="KOG0233">
    <property type="taxonomic scope" value="Eukaryota"/>
</dbReference>
<evidence type="ECO:0000256" key="1">
    <source>
        <dbReference type="ARBA" id="ARBA00004141"/>
    </source>
</evidence>
<feature type="domain" description="V-ATPase proteolipid subunit C-like" evidence="10">
    <location>
        <begin position="23"/>
        <end position="82"/>
    </location>
</feature>
<feature type="domain" description="V-ATPase proteolipid subunit C-like" evidence="10">
    <location>
        <begin position="113"/>
        <end position="171"/>
    </location>
</feature>
<evidence type="ECO:0000259" key="10">
    <source>
        <dbReference type="Pfam" id="PF00137"/>
    </source>
</evidence>
<evidence type="ECO:0000256" key="7">
    <source>
        <dbReference type="ARBA" id="ARBA00023065"/>
    </source>
</evidence>
<dbReference type="Proteomes" id="UP000054408">
    <property type="component" value="Unassembled WGS sequence"/>
</dbReference>
<dbReference type="PRINTS" id="PR00122">
    <property type="entry name" value="VACATPASE"/>
</dbReference>
<evidence type="ECO:0000313" key="11">
    <source>
        <dbReference type="EMBL" id="KNC50449.1"/>
    </source>
</evidence>
<keyword evidence="12" id="KW-1185">Reference proteome</keyword>
<name>A0A0L0DDR5_THETB</name>
<comment type="similarity">
    <text evidence="2 9">Belongs to the V-ATPase proteolipid subunit family.</text>
</comment>
<keyword evidence="3 9" id="KW-0813">Transport</keyword>
<dbReference type="PANTHER" id="PTHR10263">
    <property type="entry name" value="V-TYPE PROTON ATPASE PROTEOLIPID SUBUNIT"/>
    <property type="match status" value="1"/>
</dbReference>